<name>A0A4Q4TNR8_9PEZI</name>
<dbReference type="GO" id="GO:0045944">
    <property type="term" value="P:positive regulation of transcription by RNA polymerase II"/>
    <property type="evidence" value="ECO:0007669"/>
    <property type="project" value="TreeGrafter"/>
</dbReference>
<evidence type="ECO:0008006" key="6">
    <source>
        <dbReference type="Google" id="ProtNLM"/>
    </source>
</evidence>
<gene>
    <name evidence="4" type="ORF">DL764_002052</name>
</gene>
<dbReference type="AlphaFoldDB" id="A0A4Q4TNR8"/>
<dbReference type="Gene3D" id="3.30.465.10">
    <property type="match status" value="1"/>
</dbReference>
<dbReference type="InterPro" id="IPR012951">
    <property type="entry name" value="BBE"/>
</dbReference>
<dbReference type="SUPFAM" id="SSF56176">
    <property type="entry name" value="FAD-binding/transporter-associated domain-like"/>
    <property type="match status" value="1"/>
</dbReference>
<feature type="domain" description="Myb-like" evidence="2">
    <location>
        <begin position="241"/>
        <end position="285"/>
    </location>
</feature>
<sequence>MELRFNWTSSMVPLQSTFNYAVIHLDGILEADGTKFGDIYPVVHEAGRELRAVLGGGHSRLQGKHGLSADAVTRARVILWDGPVAKASGTENADLFWGLRGTGHNFGIGLARGILDTINGVIPDQGPALAIDMFFYKNPEEFASVITLNMVYAGPLEIREMYTAGFATSASSPPRRLAADILRSHLHRSEAGAAWALYVNYAHGDEVLETFYGYEPWRLKRLRRLKQQYDPRGYFNSSHPGPWTPAEDDKLRHAVFMHGTKWTKVSEEVGSRNGDQCWKRWHDNLDPQIDHSPWTREEDAVLLQMVQETGRNWRDIVNKNFPNRTPLSAKNRYGLLQRRQDNNGDYSSSSEREPSFTPTRGPYAAQTSTAEMIRASDIHSGTRLSTTSSPFAFDMAGDLTVTNMNAQDIGASSTVLDESAFWPIGVPGANSDSLARRFLDMPTQPDTRRSEGDFESAAGIVPDRSKTLHVTVSCNAGRLEEVMHHISKNMSEMMATGEIQRVEYSVE</sequence>
<dbReference type="PROSITE" id="PS50090">
    <property type="entry name" value="MYB_LIKE"/>
    <property type="match status" value="2"/>
</dbReference>
<evidence type="ECO:0000259" key="2">
    <source>
        <dbReference type="PROSITE" id="PS50090"/>
    </source>
</evidence>
<evidence type="ECO:0000256" key="1">
    <source>
        <dbReference type="SAM" id="MobiDB-lite"/>
    </source>
</evidence>
<proteinExistence type="predicted"/>
<dbReference type="SMART" id="SM00717">
    <property type="entry name" value="SANT"/>
    <property type="match status" value="2"/>
</dbReference>
<dbReference type="SUPFAM" id="SSF46689">
    <property type="entry name" value="Homeodomain-like"/>
    <property type="match status" value="2"/>
</dbReference>
<dbReference type="GO" id="GO:0000278">
    <property type="term" value="P:mitotic cell cycle"/>
    <property type="evidence" value="ECO:0007669"/>
    <property type="project" value="TreeGrafter"/>
</dbReference>
<feature type="domain" description="Myb-like" evidence="2">
    <location>
        <begin position="286"/>
        <end position="333"/>
    </location>
</feature>
<dbReference type="EMBL" id="QJNU01000070">
    <property type="protein sequence ID" value="RYP08192.1"/>
    <property type="molecule type" value="Genomic_DNA"/>
</dbReference>
<dbReference type="PANTHER" id="PTHR45614:SF199">
    <property type="entry name" value="MYB-LIKE TRANSCRIPTION FACTOR (EUROFUNG)-RELATED"/>
    <property type="match status" value="1"/>
</dbReference>
<dbReference type="InterPro" id="IPR050560">
    <property type="entry name" value="MYB_TF"/>
</dbReference>
<feature type="region of interest" description="Disordered" evidence="1">
    <location>
        <begin position="317"/>
        <end position="363"/>
    </location>
</feature>
<evidence type="ECO:0000313" key="4">
    <source>
        <dbReference type="EMBL" id="RYP08192.1"/>
    </source>
</evidence>
<dbReference type="Pfam" id="PF13921">
    <property type="entry name" value="Myb_DNA-bind_6"/>
    <property type="match status" value="1"/>
</dbReference>
<dbReference type="Pfam" id="PF08031">
    <property type="entry name" value="BBE"/>
    <property type="match status" value="1"/>
</dbReference>
<dbReference type="GO" id="GO:0005634">
    <property type="term" value="C:nucleus"/>
    <property type="evidence" value="ECO:0007669"/>
    <property type="project" value="TreeGrafter"/>
</dbReference>
<dbReference type="InterPro" id="IPR009057">
    <property type="entry name" value="Homeodomain-like_sf"/>
</dbReference>
<accession>A0A4Q4TNR8</accession>
<dbReference type="Gene3D" id="1.10.10.60">
    <property type="entry name" value="Homeodomain-like"/>
    <property type="match status" value="2"/>
</dbReference>
<evidence type="ECO:0000259" key="3">
    <source>
        <dbReference type="PROSITE" id="PS51294"/>
    </source>
</evidence>
<comment type="caution">
    <text evidence="4">The sequence shown here is derived from an EMBL/GenBank/DDBJ whole genome shotgun (WGS) entry which is preliminary data.</text>
</comment>
<dbReference type="Proteomes" id="UP000293360">
    <property type="component" value="Unassembled WGS sequence"/>
</dbReference>
<protein>
    <recommendedName>
        <fullName evidence="6">Myb-like domain-containing protein</fullName>
    </recommendedName>
</protein>
<evidence type="ECO:0000313" key="5">
    <source>
        <dbReference type="Proteomes" id="UP000293360"/>
    </source>
</evidence>
<organism evidence="4 5">
    <name type="scientific">Monosporascus ibericus</name>
    <dbReference type="NCBI Taxonomy" id="155417"/>
    <lineage>
        <taxon>Eukaryota</taxon>
        <taxon>Fungi</taxon>
        <taxon>Dikarya</taxon>
        <taxon>Ascomycota</taxon>
        <taxon>Pezizomycotina</taxon>
        <taxon>Sordariomycetes</taxon>
        <taxon>Xylariomycetidae</taxon>
        <taxon>Xylariales</taxon>
        <taxon>Xylariales incertae sedis</taxon>
        <taxon>Monosporascus</taxon>
    </lineage>
</organism>
<dbReference type="GO" id="GO:0000978">
    <property type="term" value="F:RNA polymerase II cis-regulatory region sequence-specific DNA binding"/>
    <property type="evidence" value="ECO:0007669"/>
    <property type="project" value="TreeGrafter"/>
</dbReference>
<dbReference type="OrthoDB" id="2143914at2759"/>
<feature type="domain" description="HTH myb-type" evidence="3">
    <location>
        <begin position="241"/>
        <end position="289"/>
    </location>
</feature>
<feature type="domain" description="HTH myb-type" evidence="3">
    <location>
        <begin position="291"/>
        <end position="341"/>
    </location>
</feature>
<dbReference type="GO" id="GO:0000981">
    <property type="term" value="F:DNA-binding transcription factor activity, RNA polymerase II-specific"/>
    <property type="evidence" value="ECO:0007669"/>
    <property type="project" value="TreeGrafter"/>
</dbReference>
<dbReference type="CDD" id="cd00167">
    <property type="entry name" value="SANT"/>
    <property type="match status" value="2"/>
</dbReference>
<reference evidence="4 5" key="1">
    <citation type="submission" date="2018-06" db="EMBL/GenBank/DDBJ databases">
        <title>Complete Genomes of Monosporascus.</title>
        <authorList>
            <person name="Robinson A.J."/>
            <person name="Natvig D.O."/>
        </authorList>
    </citation>
    <scope>NUCLEOTIDE SEQUENCE [LARGE SCALE GENOMIC DNA]</scope>
    <source>
        <strain evidence="4 5">CBS 110550</strain>
    </source>
</reference>
<dbReference type="STRING" id="155417.A0A4Q4TNR8"/>
<keyword evidence="5" id="KW-1185">Reference proteome</keyword>
<dbReference type="InterPro" id="IPR036318">
    <property type="entry name" value="FAD-bd_PCMH-like_sf"/>
</dbReference>
<dbReference type="PANTHER" id="PTHR45614">
    <property type="entry name" value="MYB PROTEIN-RELATED"/>
    <property type="match status" value="1"/>
</dbReference>
<dbReference type="GO" id="GO:0050660">
    <property type="term" value="F:flavin adenine dinucleotide binding"/>
    <property type="evidence" value="ECO:0007669"/>
    <property type="project" value="InterPro"/>
</dbReference>
<dbReference type="InterPro" id="IPR016169">
    <property type="entry name" value="FAD-bd_PCMH_sub2"/>
</dbReference>
<dbReference type="GO" id="GO:0016491">
    <property type="term" value="F:oxidoreductase activity"/>
    <property type="evidence" value="ECO:0007669"/>
    <property type="project" value="InterPro"/>
</dbReference>
<dbReference type="PROSITE" id="PS51294">
    <property type="entry name" value="HTH_MYB"/>
    <property type="match status" value="2"/>
</dbReference>
<dbReference type="InterPro" id="IPR001005">
    <property type="entry name" value="SANT/Myb"/>
</dbReference>
<dbReference type="InterPro" id="IPR017930">
    <property type="entry name" value="Myb_dom"/>
</dbReference>